<organism evidence="2">
    <name type="scientific">bioreactor metagenome</name>
    <dbReference type="NCBI Taxonomy" id="1076179"/>
    <lineage>
        <taxon>unclassified sequences</taxon>
        <taxon>metagenomes</taxon>
        <taxon>ecological metagenomes</taxon>
    </lineage>
</organism>
<dbReference type="Pfam" id="PF04101">
    <property type="entry name" value="Glyco_tran_28_C"/>
    <property type="match status" value="1"/>
</dbReference>
<proteinExistence type="predicted"/>
<comment type="caution">
    <text evidence="2">The sequence shown here is derived from an EMBL/GenBank/DDBJ whole genome shotgun (WGS) entry which is preliminary data.</text>
</comment>
<accession>A0A645IHJ3</accession>
<dbReference type="InterPro" id="IPR007235">
    <property type="entry name" value="Glyco_trans_28_C"/>
</dbReference>
<reference evidence="2" key="1">
    <citation type="submission" date="2019-08" db="EMBL/GenBank/DDBJ databases">
        <authorList>
            <person name="Kucharzyk K."/>
            <person name="Murdoch R.W."/>
            <person name="Higgins S."/>
            <person name="Loffler F."/>
        </authorList>
    </citation>
    <scope>NUCLEOTIDE SEQUENCE</scope>
</reference>
<evidence type="ECO:0000313" key="2">
    <source>
        <dbReference type="EMBL" id="MPN50761.1"/>
    </source>
</evidence>
<protein>
    <submittedName>
        <fullName evidence="2">UDP-N-acetylglucosamine--N-acetylmuramyl-(Pentapeptide) pyrophosphoryl-undecaprenol N-acetylglucosamine transferase</fullName>
        <ecNumber evidence="2">2.4.1.227</ecNumber>
    </submittedName>
</protein>
<dbReference type="EC" id="2.4.1.227" evidence="2"/>
<feature type="domain" description="Glycosyl transferase family 28 C-terminal" evidence="1">
    <location>
        <begin position="2"/>
        <end position="64"/>
    </location>
</feature>
<dbReference type="SUPFAM" id="SSF53756">
    <property type="entry name" value="UDP-Glycosyltransferase/glycogen phosphorylase"/>
    <property type="match status" value="1"/>
</dbReference>
<dbReference type="GO" id="GO:0016758">
    <property type="term" value="F:hexosyltransferase activity"/>
    <property type="evidence" value="ECO:0007669"/>
    <property type="project" value="InterPro"/>
</dbReference>
<name>A0A645IHJ3_9ZZZZ</name>
<dbReference type="EMBL" id="VSSQ01115223">
    <property type="protein sequence ID" value="MPN50761.1"/>
    <property type="molecule type" value="Genomic_DNA"/>
</dbReference>
<gene>
    <name evidence="2" type="primary">murG_46</name>
    <name evidence="2" type="ORF">SDC9_198394</name>
</gene>
<dbReference type="AlphaFoldDB" id="A0A645IHJ3"/>
<keyword evidence="2" id="KW-0328">Glycosyltransferase</keyword>
<keyword evidence="2" id="KW-0808">Transferase</keyword>
<sequence>MTNNHQLHNAFAFRRAGGAVVIEEKKLTAALLKDTVYSLADNRKKRENMRDSLLKIAVYDATQRIYDVIMETLKS</sequence>
<evidence type="ECO:0000259" key="1">
    <source>
        <dbReference type="Pfam" id="PF04101"/>
    </source>
</evidence>
<dbReference type="Gene3D" id="3.40.50.2000">
    <property type="entry name" value="Glycogen Phosphorylase B"/>
    <property type="match status" value="1"/>
</dbReference>